<reference evidence="1 2" key="1">
    <citation type="submission" date="2018-02" db="EMBL/GenBank/DDBJ databases">
        <title>Genome sequence of the basidiomycete white-rot fungus Phlebia centrifuga.</title>
        <authorList>
            <person name="Granchi Z."/>
            <person name="Peng M."/>
            <person name="de Vries R.P."/>
            <person name="Hilden K."/>
            <person name="Makela M.R."/>
            <person name="Grigoriev I."/>
            <person name="Riley R."/>
        </authorList>
    </citation>
    <scope>NUCLEOTIDE SEQUENCE [LARGE SCALE GENOMIC DNA]</scope>
    <source>
        <strain evidence="1 2">FBCC195</strain>
    </source>
</reference>
<protein>
    <submittedName>
        <fullName evidence="1">Uncharacterized protein</fullName>
    </submittedName>
</protein>
<organism evidence="1 2">
    <name type="scientific">Hermanssonia centrifuga</name>
    <dbReference type="NCBI Taxonomy" id="98765"/>
    <lineage>
        <taxon>Eukaryota</taxon>
        <taxon>Fungi</taxon>
        <taxon>Dikarya</taxon>
        <taxon>Basidiomycota</taxon>
        <taxon>Agaricomycotina</taxon>
        <taxon>Agaricomycetes</taxon>
        <taxon>Polyporales</taxon>
        <taxon>Meruliaceae</taxon>
        <taxon>Hermanssonia</taxon>
    </lineage>
</organism>
<comment type="caution">
    <text evidence="1">The sequence shown here is derived from an EMBL/GenBank/DDBJ whole genome shotgun (WGS) entry which is preliminary data.</text>
</comment>
<dbReference type="OrthoDB" id="2123952at2759"/>
<dbReference type="STRING" id="98765.A0A2R6NKH2"/>
<dbReference type="EMBL" id="MLYV02001134">
    <property type="protein sequence ID" value="PSR72826.1"/>
    <property type="molecule type" value="Genomic_DNA"/>
</dbReference>
<name>A0A2R6NKH2_9APHY</name>
<sequence length="107" mass="12455">MATIDSNHLSAFPDLALQLLEESLELNKPDDPILSSLSSPEARQFTTDRECTRRCFWLIQCMGWINGIYTYRPMRPRSVELMRQVRLPVDETSFELAKITQEPGKYF</sequence>
<dbReference type="Proteomes" id="UP000186601">
    <property type="component" value="Unassembled WGS sequence"/>
</dbReference>
<proteinExistence type="predicted"/>
<dbReference type="AlphaFoldDB" id="A0A2R6NKH2"/>
<accession>A0A2R6NKH2</accession>
<evidence type="ECO:0000313" key="1">
    <source>
        <dbReference type="EMBL" id="PSR72826.1"/>
    </source>
</evidence>
<evidence type="ECO:0000313" key="2">
    <source>
        <dbReference type="Proteomes" id="UP000186601"/>
    </source>
</evidence>
<keyword evidence="2" id="KW-1185">Reference proteome</keyword>
<gene>
    <name evidence="1" type="ORF">PHLCEN_2v11323</name>
</gene>